<evidence type="ECO:0000313" key="2">
    <source>
        <dbReference type="EMBL" id="KAJ3614252.1"/>
    </source>
</evidence>
<dbReference type="Proteomes" id="UP001148018">
    <property type="component" value="Unassembled WGS sequence"/>
</dbReference>
<keyword evidence="3" id="KW-1185">Reference proteome</keyword>
<name>A0A9Q0F079_9TELE</name>
<evidence type="ECO:0000313" key="3">
    <source>
        <dbReference type="Proteomes" id="UP001148018"/>
    </source>
</evidence>
<proteinExistence type="predicted"/>
<gene>
    <name evidence="2" type="ORF">NHX12_017826</name>
</gene>
<organism evidence="2 3">
    <name type="scientific">Muraenolepis orangiensis</name>
    <name type="common">Patagonian moray cod</name>
    <dbReference type="NCBI Taxonomy" id="630683"/>
    <lineage>
        <taxon>Eukaryota</taxon>
        <taxon>Metazoa</taxon>
        <taxon>Chordata</taxon>
        <taxon>Craniata</taxon>
        <taxon>Vertebrata</taxon>
        <taxon>Euteleostomi</taxon>
        <taxon>Actinopterygii</taxon>
        <taxon>Neopterygii</taxon>
        <taxon>Teleostei</taxon>
        <taxon>Neoteleostei</taxon>
        <taxon>Acanthomorphata</taxon>
        <taxon>Zeiogadaria</taxon>
        <taxon>Gadariae</taxon>
        <taxon>Gadiformes</taxon>
        <taxon>Muraenolepidoidei</taxon>
        <taxon>Muraenolepididae</taxon>
        <taxon>Muraenolepis</taxon>
    </lineage>
</organism>
<sequence length="116" mass="11967">MHGTSPFAPPPPPSPPLPLLPPPPPPSSSSMSESEINSSSPCISRTRPKRTVPRCRPDTRSWEKTSRCEPSPDVGDSAADAGSEPRLVAGERVGDAASSVADAVGFAIIAALVGEK</sequence>
<accession>A0A9Q0F079</accession>
<comment type="caution">
    <text evidence="2">The sequence shown here is derived from an EMBL/GenBank/DDBJ whole genome shotgun (WGS) entry which is preliminary data.</text>
</comment>
<reference evidence="2" key="1">
    <citation type="submission" date="2022-07" db="EMBL/GenBank/DDBJ databases">
        <title>Chromosome-level genome of Muraenolepis orangiensis.</title>
        <authorList>
            <person name="Kim J."/>
        </authorList>
    </citation>
    <scope>NUCLEOTIDE SEQUENCE</scope>
    <source>
        <strain evidence="2">KU_S4_2022</strain>
        <tissue evidence="2">Muscle</tissue>
    </source>
</reference>
<feature type="compositionally biased region" description="Low complexity" evidence="1">
    <location>
        <begin position="28"/>
        <end position="41"/>
    </location>
</feature>
<dbReference type="AlphaFoldDB" id="A0A9Q0F079"/>
<dbReference type="EMBL" id="JANIIK010000034">
    <property type="protein sequence ID" value="KAJ3614252.1"/>
    <property type="molecule type" value="Genomic_DNA"/>
</dbReference>
<evidence type="ECO:0000256" key="1">
    <source>
        <dbReference type="SAM" id="MobiDB-lite"/>
    </source>
</evidence>
<feature type="compositionally biased region" description="Basic and acidic residues" evidence="1">
    <location>
        <begin position="55"/>
        <end position="67"/>
    </location>
</feature>
<protein>
    <submittedName>
        <fullName evidence="2">Uncharacterized protein</fullName>
    </submittedName>
</protein>
<feature type="region of interest" description="Disordered" evidence="1">
    <location>
        <begin position="1"/>
        <end position="87"/>
    </location>
</feature>
<feature type="compositionally biased region" description="Pro residues" evidence="1">
    <location>
        <begin position="7"/>
        <end position="27"/>
    </location>
</feature>